<keyword evidence="2" id="KW-0812">Transmembrane</keyword>
<keyword evidence="2" id="KW-1133">Transmembrane helix</keyword>
<name>A0ABZ1RKF6_9ACTN</name>
<evidence type="ECO:0000313" key="4">
    <source>
        <dbReference type="EMBL" id="WUO46988.1"/>
    </source>
</evidence>
<keyword evidence="5" id="KW-1185">Reference proteome</keyword>
<evidence type="ECO:0008006" key="6">
    <source>
        <dbReference type="Google" id="ProtNLM"/>
    </source>
</evidence>
<feature type="signal peptide" evidence="3">
    <location>
        <begin position="1"/>
        <end position="25"/>
    </location>
</feature>
<feature type="transmembrane region" description="Helical" evidence="2">
    <location>
        <begin position="523"/>
        <end position="544"/>
    </location>
</feature>
<proteinExistence type="predicted"/>
<evidence type="ECO:0000256" key="2">
    <source>
        <dbReference type="SAM" id="Phobius"/>
    </source>
</evidence>
<keyword evidence="2" id="KW-0472">Membrane</keyword>
<gene>
    <name evidence="4" type="ORF">OHU17_14660</name>
</gene>
<organism evidence="4 5">
    <name type="scientific">Streptomyces goshikiensis</name>
    <dbReference type="NCBI Taxonomy" id="1942"/>
    <lineage>
        <taxon>Bacteria</taxon>
        <taxon>Bacillati</taxon>
        <taxon>Actinomycetota</taxon>
        <taxon>Actinomycetes</taxon>
        <taxon>Kitasatosporales</taxon>
        <taxon>Streptomycetaceae</taxon>
        <taxon>Streptomyces</taxon>
    </lineage>
</organism>
<feature type="chain" id="PRO_5045741920" description="Peptidase" evidence="3">
    <location>
        <begin position="26"/>
        <end position="552"/>
    </location>
</feature>
<dbReference type="EMBL" id="CP108057">
    <property type="protein sequence ID" value="WUO46988.1"/>
    <property type="molecule type" value="Genomic_DNA"/>
</dbReference>
<protein>
    <recommendedName>
        <fullName evidence="6">Peptidase</fullName>
    </recommendedName>
</protein>
<evidence type="ECO:0000256" key="3">
    <source>
        <dbReference type="SAM" id="SignalP"/>
    </source>
</evidence>
<dbReference type="Proteomes" id="UP001432075">
    <property type="component" value="Chromosome"/>
</dbReference>
<reference evidence="4" key="1">
    <citation type="submission" date="2022-10" db="EMBL/GenBank/DDBJ databases">
        <title>The complete genomes of actinobacterial strains from the NBC collection.</title>
        <authorList>
            <person name="Joergensen T.S."/>
            <person name="Alvarez Arevalo M."/>
            <person name="Sterndorff E.B."/>
            <person name="Faurdal D."/>
            <person name="Vuksanovic O."/>
            <person name="Mourched A.-S."/>
            <person name="Charusanti P."/>
            <person name="Shaw S."/>
            <person name="Blin K."/>
            <person name="Weber T."/>
        </authorList>
    </citation>
    <scope>NUCLEOTIDE SEQUENCE</scope>
    <source>
        <strain evidence="4">NBC_00283</strain>
    </source>
</reference>
<evidence type="ECO:0000256" key="1">
    <source>
        <dbReference type="SAM" id="MobiDB-lite"/>
    </source>
</evidence>
<dbReference type="RefSeq" id="WP_159032028.1">
    <property type="nucleotide sequence ID" value="NZ_CP108057.1"/>
</dbReference>
<sequence length="552" mass="56570">MRKRISLLAASGLVALGLATTPAHAADPVFTLSGPAEVGLRPHPGPSGDAHKTTVEFRVDNTTGTVFDKRSTFTIDLSAFKGIADVTLLKDHSQGCTQTATAVTCAAEGLYPRASEVVTLELSAAKDSKLGASADLTMTGKTEGATFKQATTRVKVGGPDLVLEKAALKAKMNPGDTQGLPIVFANAGTESVGGVALRIDTTHGMDLVEKYDNCSVEKVSDWTTGTVCLLDGEFKPGAVYEVSGALTLKAAAHAFHDGIVYSVNAAGKEGKEPAARQQLGKNTAGTGKKLAVTERTPAKAALRPGADLDPGNNRHEFDFEAKNSADLAADAVSLKGKAGDTVRADLGFRNKGPAWVSYAHLGSGVARTDIVIPEGAKVIKAPAGCEGVEADGTSRKQNAGAPRYFCWTDSELGEQEKVSYPFELKIEKVVADAKGSVTVDGWAPDGIQVQGFDPNKANDKAAFVINARDAGPTPGPTSSTGSPTPKPSSSTSPSPSASVTTTAAVTGTGPKANGNLASTGSSVGPVAFGAAVLVAAGGLLFVAVRRRDTGRA</sequence>
<evidence type="ECO:0000313" key="5">
    <source>
        <dbReference type="Proteomes" id="UP001432075"/>
    </source>
</evidence>
<keyword evidence="3" id="KW-0732">Signal</keyword>
<feature type="compositionally biased region" description="Low complexity" evidence="1">
    <location>
        <begin position="470"/>
        <end position="506"/>
    </location>
</feature>
<accession>A0ABZ1RKF6</accession>
<feature type="region of interest" description="Disordered" evidence="1">
    <location>
        <begin position="467"/>
        <end position="506"/>
    </location>
</feature>